<protein>
    <submittedName>
        <fullName evidence="2">Uncharacterized protein</fullName>
    </submittedName>
</protein>
<feature type="signal peptide" evidence="1">
    <location>
        <begin position="1"/>
        <end position="20"/>
    </location>
</feature>
<proteinExistence type="predicted"/>
<dbReference type="EMBL" id="CP139558">
    <property type="protein sequence ID" value="WPU96827.1"/>
    <property type="molecule type" value="Genomic_DNA"/>
</dbReference>
<dbReference type="PROSITE" id="PS51257">
    <property type="entry name" value="PROKAR_LIPOPROTEIN"/>
    <property type="match status" value="1"/>
</dbReference>
<evidence type="ECO:0000256" key="1">
    <source>
        <dbReference type="SAM" id="SignalP"/>
    </source>
</evidence>
<accession>A0ABZ0TUR6</accession>
<evidence type="ECO:0000313" key="2">
    <source>
        <dbReference type="EMBL" id="WPU96827.1"/>
    </source>
</evidence>
<dbReference type="Proteomes" id="UP001324380">
    <property type="component" value="Chromosome"/>
</dbReference>
<sequence length="52" mass="5915">MKKKLILPLLLLTSCLSSFAQTIVNPLVENQDDWSSTITKIETDKQFTTVNF</sequence>
<name>A0ABZ0TUR6_9SPHI</name>
<organism evidence="2 3">
    <name type="scientific">Mucilaginibacter sabulilitoris</name>
    <dbReference type="NCBI Taxonomy" id="1173583"/>
    <lineage>
        <taxon>Bacteria</taxon>
        <taxon>Pseudomonadati</taxon>
        <taxon>Bacteroidota</taxon>
        <taxon>Sphingobacteriia</taxon>
        <taxon>Sphingobacteriales</taxon>
        <taxon>Sphingobacteriaceae</taxon>
        <taxon>Mucilaginibacter</taxon>
    </lineage>
</organism>
<dbReference type="RefSeq" id="WP_321565915.1">
    <property type="nucleotide sequence ID" value="NZ_CP139558.1"/>
</dbReference>
<keyword evidence="3" id="KW-1185">Reference proteome</keyword>
<reference evidence="2 3" key="1">
    <citation type="submission" date="2023-11" db="EMBL/GenBank/DDBJ databases">
        <title>Analysis of the Genomes of Mucilaginibacter gossypii cycad 4 and M. sabulilitoris SNA2: microbes with the potential for plant growth promotion.</title>
        <authorList>
            <person name="Hirsch A.M."/>
            <person name="Humm E."/>
            <person name="Rubbi M."/>
            <person name="Del Vecchio G."/>
            <person name="Ha S.M."/>
            <person name="Pellegrini M."/>
            <person name="Gunsalus R.P."/>
        </authorList>
    </citation>
    <scope>NUCLEOTIDE SEQUENCE [LARGE SCALE GENOMIC DNA]</scope>
    <source>
        <strain evidence="2 3">SNA2</strain>
    </source>
</reference>
<keyword evidence="1" id="KW-0732">Signal</keyword>
<feature type="chain" id="PRO_5045545210" evidence="1">
    <location>
        <begin position="21"/>
        <end position="52"/>
    </location>
</feature>
<evidence type="ECO:0000313" key="3">
    <source>
        <dbReference type="Proteomes" id="UP001324380"/>
    </source>
</evidence>
<gene>
    <name evidence="2" type="ORF">SNE25_14990</name>
</gene>